<reference evidence="1" key="1">
    <citation type="journal article" date="2021" name="Nat. Commun.">
        <title>Genomic analyses provide insights into spinach domestication and the genetic basis of agronomic traits.</title>
        <authorList>
            <person name="Cai X."/>
            <person name="Sun X."/>
            <person name="Xu C."/>
            <person name="Sun H."/>
            <person name="Wang X."/>
            <person name="Ge C."/>
            <person name="Zhang Z."/>
            <person name="Wang Q."/>
            <person name="Fei Z."/>
            <person name="Jiao C."/>
            <person name="Wang Q."/>
        </authorList>
    </citation>
    <scope>NUCLEOTIDE SEQUENCE [LARGE SCALE GENOMIC DNA]</scope>
    <source>
        <strain evidence="1">cv. Varoflay</strain>
    </source>
</reference>
<dbReference type="RefSeq" id="XP_056687696.1">
    <property type="nucleotide sequence ID" value="XM_056831718.1"/>
</dbReference>
<dbReference type="Proteomes" id="UP000813463">
    <property type="component" value="Chromosome 6"/>
</dbReference>
<evidence type="ECO:0000313" key="4">
    <source>
        <dbReference type="RefSeq" id="XP_056687697.1"/>
    </source>
</evidence>
<evidence type="ECO:0000313" key="2">
    <source>
        <dbReference type="RefSeq" id="XP_056687695.1"/>
    </source>
</evidence>
<name>A0ABM3QWH0_SPIOL</name>
<sequence>MSKDKTIACTSTLCRLTTLGFNKDEGAEDQDPKTYNNKRKTILRKTMEDSQFYHLLMIKNHRQTTATMVQVLCESYDAKKRVFNINNNTTIKFCVEEVAELLGIPNTGSDPLLLCRFSKEKEVLKLPTSFPDYVYELKNKYADKLMSREKTSKSDAGKWGVNWERSKRHLSTGSLVSILKKMEPNNTESRMQYRRLLSYYLVETFLLPSTDEQFCRTSFYKCVEDLERFEATNWAKATLDGIHEAASKIKNGLNTFRGCTPVLRH</sequence>
<dbReference type="RefSeq" id="XP_056687695.1">
    <property type="nucleotide sequence ID" value="XM_056831717.1"/>
</dbReference>
<dbReference type="RefSeq" id="XP_056687697.1">
    <property type="nucleotide sequence ID" value="XM_056831719.1"/>
</dbReference>
<keyword evidence="1" id="KW-1185">Reference proteome</keyword>
<protein>
    <recommendedName>
        <fullName evidence="5">Aminotransferase-like plant mobile domain-containing protein</fullName>
    </recommendedName>
</protein>
<reference evidence="2 3" key="2">
    <citation type="submission" date="2025-05" db="UniProtKB">
        <authorList>
            <consortium name="RefSeq"/>
        </authorList>
    </citation>
    <scope>IDENTIFICATION</scope>
    <source>
        <tissue evidence="2 3">Leaf</tissue>
    </source>
</reference>
<evidence type="ECO:0008006" key="5">
    <source>
        <dbReference type="Google" id="ProtNLM"/>
    </source>
</evidence>
<evidence type="ECO:0000313" key="1">
    <source>
        <dbReference type="Proteomes" id="UP000813463"/>
    </source>
</evidence>
<organism evidence="1 3">
    <name type="scientific">Spinacia oleracea</name>
    <name type="common">Spinach</name>
    <dbReference type="NCBI Taxonomy" id="3562"/>
    <lineage>
        <taxon>Eukaryota</taxon>
        <taxon>Viridiplantae</taxon>
        <taxon>Streptophyta</taxon>
        <taxon>Embryophyta</taxon>
        <taxon>Tracheophyta</taxon>
        <taxon>Spermatophyta</taxon>
        <taxon>Magnoliopsida</taxon>
        <taxon>eudicotyledons</taxon>
        <taxon>Gunneridae</taxon>
        <taxon>Pentapetalae</taxon>
        <taxon>Caryophyllales</taxon>
        <taxon>Chenopodiaceae</taxon>
        <taxon>Chenopodioideae</taxon>
        <taxon>Anserineae</taxon>
        <taxon>Spinacia</taxon>
    </lineage>
</organism>
<proteinExistence type="predicted"/>
<gene>
    <name evidence="2 3 4" type="primary">LOC130462800</name>
</gene>
<accession>A0ABM3QWH0</accession>
<evidence type="ECO:0000313" key="3">
    <source>
        <dbReference type="RefSeq" id="XP_056687696.1"/>
    </source>
</evidence>
<dbReference type="GeneID" id="130462800"/>